<protein>
    <submittedName>
        <fullName evidence="1">Uncharacterized protein</fullName>
    </submittedName>
</protein>
<proteinExistence type="predicted"/>
<comment type="caution">
    <text evidence="1">The sequence shown here is derived from an EMBL/GenBank/DDBJ whole genome shotgun (WGS) entry which is preliminary data.</text>
</comment>
<gene>
    <name evidence="1" type="ORF">ORQ98_02930</name>
</gene>
<accession>A0ABT5U5T5</accession>
<dbReference type="Proteomes" id="UP001528823">
    <property type="component" value="Unassembled WGS sequence"/>
</dbReference>
<reference evidence="1 2" key="1">
    <citation type="submission" date="2022-11" db="EMBL/GenBank/DDBJ databases">
        <title>Spartinivicinus poritis sp. nov., isolated from scleractinian coral Porites lutea.</title>
        <authorList>
            <person name="Zhang G."/>
            <person name="Cai L."/>
            <person name="Wei Q."/>
        </authorList>
    </citation>
    <scope>NUCLEOTIDE SEQUENCE [LARGE SCALE GENOMIC DNA]</scope>
    <source>
        <strain evidence="1 2">A2-2</strain>
    </source>
</reference>
<evidence type="ECO:0000313" key="1">
    <source>
        <dbReference type="EMBL" id="MDE1460917.1"/>
    </source>
</evidence>
<dbReference type="EMBL" id="JAPMOU010000002">
    <property type="protein sequence ID" value="MDE1460917.1"/>
    <property type="molecule type" value="Genomic_DNA"/>
</dbReference>
<name>A0ABT5U5T5_9GAMM</name>
<evidence type="ECO:0000313" key="2">
    <source>
        <dbReference type="Proteomes" id="UP001528823"/>
    </source>
</evidence>
<dbReference type="RefSeq" id="WP_274687283.1">
    <property type="nucleotide sequence ID" value="NZ_JAPMOU010000002.1"/>
</dbReference>
<sequence length="118" mass="13423">MKKVITVLSLLFVLIVSGAIFTKWAEKGLAEPYHEEVSPNGKFKAVIYDVAEYTAFAKLYDNETGEFIAESPIIEAPEATGIHWEPNGYIVRYGMTMMFDIGEYDTKYSSFSELRTYK</sequence>
<keyword evidence="2" id="KW-1185">Reference proteome</keyword>
<organism evidence="1 2">
    <name type="scientific">Spartinivicinus poritis</name>
    <dbReference type="NCBI Taxonomy" id="2994640"/>
    <lineage>
        <taxon>Bacteria</taxon>
        <taxon>Pseudomonadati</taxon>
        <taxon>Pseudomonadota</taxon>
        <taxon>Gammaproteobacteria</taxon>
        <taxon>Oceanospirillales</taxon>
        <taxon>Zooshikellaceae</taxon>
        <taxon>Spartinivicinus</taxon>
    </lineage>
</organism>